<dbReference type="EMBL" id="ML978130">
    <property type="protein sequence ID" value="KAF2096106.1"/>
    <property type="molecule type" value="Genomic_DNA"/>
</dbReference>
<comment type="cofactor">
    <cofactor evidence="1 8">
        <name>Zn(2+)</name>
        <dbReference type="ChEBI" id="CHEBI:29105"/>
    </cofactor>
</comment>
<dbReference type="Proteomes" id="UP000799772">
    <property type="component" value="Unassembled WGS sequence"/>
</dbReference>
<comment type="pathway">
    <text evidence="2">Carbohydrate degradation.</text>
</comment>
<keyword evidence="6" id="KW-0560">Oxidoreductase</keyword>
<dbReference type="InterPro" id="IPR036291">
    <property type="entry name" value="NAD(P)-bd_dom_sf"/>
</dbReference>
<keyword evidence="7" id="KW-0520">NAD</keyword>
<dbReference type="FunFam" id="3.40.50.720:FF:000068">
    <property type="entry name" value="Sorbitol dehydrogenase"/>
    <property type="match status" value="1"/>
</dbReference>
<evidence type="ECO:0000313" key="11">
    <source>
        <dbReference type="Proteomes" id="UP000799772"/>
    </source>
</evidence>
<evidence type="ECO:0000313" key="10">
    <source>
        <dbReference type="EMBL" id="KAF2096106.1"/>
    </source>
</evidence>
<accession>A0A9P4ID95</accession>
<dbReference type="InterPro" id="IPR011032">
    <property type="entry name" value="GroES-like_sf"/>
</dbReference>
<dbReference type="Gene3D" id="3.40.50.720">
    <property type="entry name" value="NAD(P)-binding Rossmann-like Domain"/>
    <property type="match status" value="1"/>
</dbReference>
<keyword evidence="4 8" id="KW-0479">Metal-binding</keyword>
<dbReference type="Gene3D" id="3.90.180.10">
    <property type="entry name" value="Medium-chain alcohol dehydrogenases, catalytic domain"/>
    <property type="match status" value="1"/>
</dbReference>
<feature type="domain" description="Enoyl reductase (ER)" evidence="9">
    <location>
        <begin position="7"/>
        <end position="345"/>
    </location>
</feature>
<dbReference type="InterPro" id="IPR002328">
    <property type="entry name" value="ADH_Zn_CS"/>
</dbReference>
<dbReference type="InterPro" id="IPR013149">
    <property type="entry name" value="ADH-like_C"/>
</dbReference>
<dbReference type="GO" id="GO:0008270">
    <property type="term" value="F:zinc ion binding"/>
    <property type="evidence" value="ECO:0007669"/>
    <property type="project" value="InterPro"/>
</dbReference>
<dbReference type="PROSITE" id="PS00059">
    <property type="entry name" value="ADH_ZINC"/>
    <property type="match status" value="1"/>
</dbReference>
<dbReference type="Pfam" id="PF00107">
    <property type="entry name" value="ADH_zinc_N"/>
    <property type="match status" value="1"/>
</dbReference>
<comment type="caution">
    <text evidence="10">The sequence shown here is derived from an EMBL/GenBank/DDBJ whole genome shotgun (WGS) entry which is preliminary data.</text>
</comment>
<evidence type="ECO:0000259" key="9">
    <source>
        <dbReference type="SMART" id="SM00829"/>
    </source>
</evidence>
<reference evidence="10" key="1">
    <citation type="journal article" date="2020" name="Stud. Mycol.">
        <title>101 Dothideomycetes genomes: a test case for predicting lifestyles and emergence of pathogens.</title>
        <authorList>
            <person name="Haridas S."/>
            <person name="Albert R."/>
            <person name="Binder M."/>
            <person name="Bloem J."/>
            <person name="Labutti K."/>
            <person name="Salamov A."/>
            <person name="Andreopoulos B."/>
            <person name="Baker S."/>
            <person name="Barry K."/>
            <person name="Bills G."/>
            <person name="Bluhm B."/>
            <person name="Cannon C."/>
            <person name="Castanera R."/>
            <person name="Culley D."/>
            <person name="Daum C."/>
            <person name="Ezra D."/>
            <person name="Gonzalez J."/>
            <person name="Henrissat B."/>
            <person name="Kuo A."/>
            <person name="Liang C."/>
            <person name="Lipzen A."/>
            <person name="Lutzoni F."/>
            <person name="Magnuson J."/>
            <person name="Mondo S."/>
            <person name="Nolan M."/>
            <person name="Ohm R."/>
            <person name="Pangilinan J."/>
            <person name="Park H.-J."/>
            <person name="Ramirez L."/>
            <person name="Alfaro M."/>
            <person name="Sun H."/>
            <person name="Tritt A."/>
            <person name="Yoshinaga Y."/>
            <person name="Zwiers L.-H."/>
            <person name="Turgeon B."/>
            <person name="Goodwin S."/>
            <person name="Spatafora J."/>
            <person name="Crous P."/>
            <person name="Grigoriev I."/>
        </authorList>
    </citation>
    <scope>NUCLEOTIDE SEQUENCE</scope>
    <source>
        <strain evidence="10">CBS 133067</strain>
    </source>
</reference>
<dbReference type="InterPro" id="IPR013154">
    <property type="entry name" value="ADH-like_N"/>
</dbReference>
<dbReference type="SUPFAM" id="SSF50129">
    <property type="entry name" value="GroES-like"/>
    <property type="match status" value="1"/>
</dbReference>
<proteinExistence type="inferred from homology"/>
<dbReference type="CDD" id="cd05285">
    <property type="entry name" value="sorbitol_DH"/>
    <property type="match status" value="1"/>
</dbReference>
<dbReference type="Pfam" id="PF08240">
    <property type="entry name" value="ADH_N"/>
    <property type="match status" value="1"/>
</dbReference>
<dbReference type="AlphaFoldDB" id="A0A9P4ID95"/>
<organism evidence="10 11">
    <name type="scientific">Rhizodiscina lignyota</name>
    <dbReference type="NCBI Taxonomy" id="1504668"/>
    <lineage>
        <taxon>Eukaryota</taxon>
        <taxon>Fungi</taxon>
        <taxon>Dikarya</taxon>
        <taxon>Ascomycota</taxon>
        <taxon>Pezizomycotina</taxon>
        <taxon>Dothideomycetes</taxon>
        <taxon>Pleosporomycetidae</taxon>
        <taxon>Aulographales</taxon>
        <taxon>Rhizodiscinaceae</taxon>
        <taxon>Rhizodiscina</taxon>
    </lineage>
</organism>
<sequence length="345" mass="36918">RAALLYSAQDLRLEDVPTALPAPDEVQIRPRASGICGSDMHYYQNGKNGPYPILSGHPLILGHEACGDVVAVGSDVTSIKVGDRVVVEPQVACRKCNHCKEGTYNLCTKLKFIGSASIFPPIGGSLQQIYNRPADSVYLMPEDMSYIEGAMIEPTSVAIHAIRRSGLRAGQSVIIVGAGAVGLLCASIAKFSGASKIGMIDIDQSRLEFAKKKGMADHIFTMPLKGQEGESKPDFAARIGQEILQHPGFDRANVVFDCTGIDTCVNTCIEVCASGGKVVLVGLGTPVQNINIGGAGVREIDLLGLWRYTNTFDTAIEMVKSGRLDLKQLVTHTYDLEKAADALKL</sequence>
<evidence type="ECO:0000256" key="6">
    <source>
        <dbReference type="ARBA" id="ARBA00023002"/>
    </source>
</evidence>
<dbReference type="OrthoDB" id="5363962at2759"/>
<feature type="non-terminal residue" evidence="10">
    <location>
        <position position="1"/>
    </location>
</feature>
<evidence type="ECO:0000256" key="5">
    <source>
        <dbReference type="ARBA" id="ARBA00022833"/>
    </source>
</evidence>
<comment type="similarity">
    <text evidence="3 8">Belongs to the zinc-containing alcohol dehydrogenase family.</text>
</comment>
<dbReference type="PANTHER" id="PTHR43161">
    <property type="entry name" value="SORBITOL DEHYDROGENASE"/>
    <property type="match status" value="1"/>
</dbReference>
<dbReference type="GO" id="GO:0003939">
    <property type="term" value="F:L-iditol 2-dehydrogenase (NAD+) activity"/>
    <property type="evidence" value="ECO:0007669"/>
    <property type="project" value="TreeGrafter"/>
</dbReference>
<keyword evidence="5 8" id="KW-0862">Zinc</keyword>
<evidence type="ECO:0000256" key="8">
    <source>
        <dbReference type="RuleBase" id="RU361277"/>
    </source>
</evidence>
<feature type="non-terminal residue" evidence="10">
    <location>
        <position position="345"/>
    </location>
</feature>
<protein>
    <submittedName>
        <fullName evidence="10">GroES-like protein</fullName>
    </submittedName>
</protein>
<dbReference type="SMART" id="SM00829">
    <property type="entry name" value="PKS_ER"/>
    <property type="match status" value="1"/>
</dbReference>
<gene>
    <name evidence="10" type="ORF">NA57DRAFT_28337</name>
</gene>
<evidence type="ECO:0000256" key="1">
    <source>
        <dbReference type="ARBA" id="ARBA00001947"/>
    </source>
</evidence>
<dbReference type="PANTHER" id="PTHR43161:SF25">
    <property type="entry name" value="ALCOHOL DEHYDROGENASE, PUTATIVE (AFU_ORTHOLOGUE AFUA_1G14390)-RELATED"/>
    <property type="match status" value="1"/>
</dbReference>
<evidence type="ECO:0000256" key="7">
    <source>
        <dbReference type="ARBA" id="ARBA00023027"/>
    </source>
</evidence>
<keyword evidence="11" id="KW-1185">Reference proteome</keyword>
<dbReference type="InterPro" id="IPR020843">
    <property type="entry name" value="ER"/>
</dbReference>
<dbReference type="InterPro" id="IPR045306">
    <property type="entry name" value="SDH-like"/>
</dbReference>
<dbReference type="SUPFAM" id="SSF51735">
    <property type="entry name" value="NAD(P)-binding Rossmann-fold domains"/>
    <property type="match status" value="1"/>
</dbReference>
<evidence type="ECO:0000256" key="4">
    <source>
        <dbReference type="ARBA" id="ARBA00022723"/>
    </source>
</evidence>
<evidence type="ECO:0000256" key="3">
    <source>
        <dbReference type="ARBA" id="ARBA00008072"/>
    </source>
</evidence>
<name>A0A9P4ID95_9PEZI</name>
<evidence type="ECO:0000256" key="2">
    <source>
        <dbReference type="ARBA" id="ARBA00004921"/>
    </source>
</evidence>
<dbReference type="GO" id="GO:0006062">
    <property type="term" value="P:sorbitol catabolic process"/>
    <property type="evidence" value="ECO:0007669"/>
    <property type="project" value="TreeGrafter"/>
</dbReference>